<proteinExistence type="predicted"/>
<dbReference type="RefSeq" id="WP_345023012.1">
    <property type="nucleotide sequence ID" value="NZ_BAABDO010000065.1"/>
</dbReference>
<dbReference type="Proteomes" id="UP001500266">
    <property type="component" value="Unassembled WGS sequence"/>
</dbReference>
<protein>
    <submittedName>
        <fullName evidence="1">Uncharacterized protein</fullName>
    </submittedName>
</protein>
<keyword evidence="2" id="KW-1185">Reference proteome</keyword>
<name>A0ABP7Z4X6_9ACTN</name>
<organism evidence="1 2">
    <name type="scientific">Actinomadura keratinilytica</name>
    <dbReference type="NCBI Taxonomy" id="547461"/>
    <lineage>
        <taxon>Bacteria</taxon>
        <taxon>Bacillati</taxon>
        <taxon>Actinomycetota</taxon>
        <taxon>Actinomycetes</taxon>
        <taxon>Streptosporangiales</taxon>
        <taxon>Thermomonosporaceae</taxon>
        <taxon>Actinomadura</taxon>
    </lineage>
</organism>
<sequence length="131" mass="14690">MSRHAFVLVGGPDVALDDLAAFGERVLGGTFVQDGDGTLVLVMRGGAVAVNLNRHMITDDPEDDDDFPSFEAHPYWFRVRDLDKNHGRQMEIARDIFFAVVDEARWRVFVSDDLQMVEAAYTPEDGLIDYA</sequence>
<accession>A0ABP7Z4X6</accession>
<evidence type="ECO:0000313" key="1">
    <source>
        <dbReference type="EMBL" id="GAA4147107.1"/>
    </source>
</evidence>
<reference evidence="2" key="1">
    <citation type="journal article" date="2019" name="Int. J. Syst. Evol. Microbiol.">
        <title>The Global Catalogue of Microorganisms (GCM) 10K type strain sequencing project: providing services to taxonomists for standard genome sequencing and annotation.</title>
        <authorList>
            <consortium name="The Broad Institute Genomics Platform"/>
            <consortium name="The Broad Institute Genome Sequencing Center for Infectious Disease"/>
            <person name="Wu L."/>
            <person name="Ma J."/>
        </authorList>
    </citation>
    <scope>NUCLEOTIDE SEQUENCE [LARGE SCALE GENOMIC DNA]</scope>
    <source>
        <strain evidence="2">JCM 17316</strain>
    </source>
</reference>
<comment type="caution">
    <text evidence="1">The sequence shown here is derived from an EMBL/GenBank/DDBJ whole genome shotgun (WGS) entry which is preliminary data.</text>
</comment>
<evidence type="ECO:0000313" key="2">
    <source>
        <dbReference type="Proteomes" id="UP001500266"/>
    </source>
</evidence>
<gene>
    <name evidence="1" type="ORF">GCM10022416_40220</name>
</gene>
<dbReference type="EMBL" id="BAABDO010000065">
    <property type="protein sequence ID" value="GAA4147107.1"/>
    <property type="molecule type" value="Genomic_DNA"/>
</dbReference>